<dbReference type="Proteomes" id="UP000005408">
    <property type="component" value="Unassembled WGS sequence"/>
</dbReference>
<dbReference type="PROSITE" id="PS50950">
    <property type="entry name" value="ZF_THAP"/>
    <property type="match status" value="1"/>
</dbReference>
<dbReference type="PANTHER" id="PTHR23080:SF133">
    <property type="entry name" value="SI:CH211-262I1.5-RELATED"/>
    <property type="match status" value="1"/>
</dbReference>
<keyword evidence="10" id="KW-1185">Reference proteome</keyword>
<evidence type="ECO:0000313" key="9">
    <source>
        <dbReference type="EnsemblMetazoa" id="G34171.1:cds"/>
    </source>
</evidence>
<dbReference type="SMART" id="SM00692">
    <property type="entry name" value="DM3"/>
    <property type="match status" value="1"/>
</dbReference>
<keyword evidence="7" id="KW-0812">Transmembrane</keyword>
<dbReference type="GO" id="GO:0003677">
    <property type="term" value="F:DNA binding"/>
    <property type="evidence" value="ECO:0007669"/>
    <property type="project" value="UniProtKB-UniRule"/>
</dbReference>
<evidence type="ECO:0000256" key="1">
    <source>
        <dbReference type="ARBA" id="ARBA00022723"/>
    </source>
</evidence>
<keyword evidence="1" id="KW-0479">Metal-binding</keyword>
<organism evidence="9 10">
    <name type="scientific">Magallana gigas</name>
    <name type="common">Pacific oyster</name>
    <name type="synonym">Crassostrea gigas</name>
    <dbReference type="NCBI Taxonomy" id="29159"/>
    <lineage>
        <taxon>Eukaryota</taxon>
        <taxon>Metazoa</taxon>
        <taxon>Spiralia</taxon>
        <taxon>Lophotrochozoa</taxon>
        <taxon>Mollusca</taxon>
        <taxon>Bivalvia</taxon>
        <taxon>Autobranchia</taxon>
        <taxon>Pteriomorphia</taxon>
        <taxon>Ostreida</taxon>
        <taxon>Ostreoidea</taxon>
        <taxon>Ostreidae</taxon>
        <taxon>Magallana</taxon>
    </lineage>
</organism>
<keyword evidence="4 5" id="KW-0238">DNA-binding</keyword>
<name>A0A8W8MNF2_MAGGI</name>
<evidence type="ECO:0000256" key="7">
    <source>
        <dbReference type="SAM" id="Phobius"/>
    </source>
</evidence>
<dbReference type="SUPFAM" id="SSF57716">
    <property type="entry name" value="Glucocorticoid receptor-like (DNA-binding domain)"/>
    <property type="match status" value="1"/>
</dbReference>
<keyword evidence="7" id="KW-1133">Transmembrane helix</keyword>
<keyword evidence="7" id="KW-0472">Membrane</keyword>
<dbReference type="SMART" id="SM00980">
    <property type="entry name" value="THAP"/>
    <property type="match status" value="1"/>
</dbReference>
<sequence length="250" mass="28766">MAAALQGKNDRHCCVPQCTGNGRLNPELSFHKIPINDELRKSWIHAIRRDPGPLFNISKEAVVCSRHFKKEDFKWTPVRKTLRPSSVPSLFNWSKESTQRRQIIKTPLPQKRRKTDDDATDNDEELGSSNWLLHENSCPLAEANVAVTSDKERIQMLESMIKERDENIERLQQRLAIERFGVERFSKDDSMIMFYTGFMTFSVFTTVFEFIKPAATSMTSHYFKMSAIGNPNLTDLDCCKLADTLQRAFG</sequence>
<feature type="region of interest" description="Disordered" evidence="6">
    <location>
        <begin position="101"/>
        <end position="126"/>
    </location>
</feature>
<dbReference type="EnsemblMetazoa" id="G34171.1">
    <property type="protein sequence ID" value="G34171.1:cds"/>
    <property type="gene ID" value="G34171"/>
</dbReference>
<keyword evidence="2 5" id="KW-0863">Zinc-finger</keyword>
<dbReference type="GO" id="GO:0008270">
    <property type="term" value="F:zinc ion binding"/>
    <property type="evidence" value="ECO:0007669"/>
    <property type="project" value="UniProtKB-KW"/>
</dbReference>
<evidence type="ECO:0000256" key="3">
    <source>
        <dbReference type="ARBA" id="ARBA00022833"/>
    </source>
</evidence>
<dbReference type="Pfam" id="PF05485">
    <property type="entry name" value="THAP"/>
    <property type="match status" value="1"/>
</dbReference>
<evidence type="ECO:0000256" key="4">
    <source>
        <dbReference type="ARBA" id="ARBA00023125"/>
    </source>
</evidence>
<dbReference type="InterPro" id="IPR006612">
    <property type="entry name" value="THAP_Znf"/>
</dbReference>
<evidence type="ECO:0000256" key="6">
    <source>
        <dbReference type="SAM" id="MobiDB-lite"/>
    </source>
</evidence>
<dbReference type="AlphaFoldDB" id="A0A8W8MNF2"/>
<protein>
    <recommendedName>
        <fullName evidence="8">THAP-type domain-containing protein</fullName>
    </recommendedName>
</protein>
<proteinExistence type="predicted"/>
<evidence type="ECO:0000256" key="2">
    <source>
        <dbReference type="ARBA" id="ARBA00022771"/>
    </source>
</evidence>
<dbReference type="PANTHER" id="PTHR23080">
    <property type="entry name" value="THAP DOMAIN PROTEIN"/>
    <property type="match status" value="1"/>
</dbReference>
<evidence type="ECO:0000259" key="8">
    <source>
        <dbReference type="PROSITE" id="PS50950"/>
    </source>
</evidence>
<evidence type="ECO:0000313" key="10">
    <source>
        <dbReference type="Proteomes" id="UP000005408"/>
    </source>
</evidence>
<dbReference type="Gene3D" id="6.20.210.20">
    <property type="entry name" value="THAP domain"/>
    <property type="match status" value="1"/>
</dbReference>
<feature type="domain" description="THAP-type" evidence="8">
    <location>
        <begin position="9"/>
        <end position="91"/>
    </location>
</feature>
<feature type="transmembrane region" description="Helical" evidence="7">
    <location>
        <begin position="192"/>
        <end position="211"/>
    </location>
</feature>
<keyword evidence="3" id="KW-0862">Zinc</keyword>
<dbReference type="InterPro" id="IPR038441">
    <property type="entry name" value="THAP_Znf_sf"/>
</dbReference>
<evidence type="ECO:0000256" key="5">
    <source>
        <dbReference type="PROSITE-ProRule" id="PRU00309"/>
    </source>
</evidence>
<accession>A0A8W8MNF2</accession>
<reference evidence="9" key="1">
    <citation type="submission" date="2022-08" db="UniProtKB">
        <authorList>
            <consortium name="EnsemblMetazoa"/>
        </authorList>
    </citation>
    <scope>IDENTIFICATION</scope>
    <source>
        <strain evidence="9">05x7-T-G4-1.051#20</strain>
    </source>
</reference>